<dbReference type="Proteomes" id="UP000282654">
    <property type="component" value="Unassembled WGS sequence"/>
</dbReference>
<evidence type="ECO:0000256" key="1">
    <source>
        <dbReference type="SAM" id="Phobius"/>
    </source>
</evidence>
<keyword evidence="3" id="KW-1185">Reference proteome</keyword>
<dbReference type="OrthoDB" id="9780267at2"/>
<feature type="transmembrane region" description="Helical" evidence="1">
    <location>
        <begin position="49"/>
        <end position="72"/>
    </location>
</feature>
<protein>
    <submittedName>
        <fullName evidence="2">Putative membrane protein</fullName>
    </submittedName>
</protein>
<comment type="caution">
    <text evidence="2">The sequence shown here is derived from an EMBL/GenBank/DDBJ whole genome shotgun (WGS) entry which is preliminary data.</text>
</comment>
<sequence>MQRNLRNYFLTGLAVILPAAATIFVLWKIFGFVDGFAGRLLTHFTPYKIPGLGIVVTAALILFVGMLATNVIGRRLLAFWERVMLQIPLVNSIYRTAKEIVETFGENRKQVFRQVVLVQFPRPGSWAVGFLVGEANGLIRDLVGRELVKVLVPHVPVPMSGFLLFIPREEVIFLNIPVEEGLRLVVSTGIIEPNSRGPEAQNAEKR</sequence>
<dbReference type="InterPro" id="IPR007462">
    <property type="entry name" value="COV1-like"/>
</dbReference>
<evidence type="ECO:0000313" key="2">
    <source>
        <dbReference type="EMBL" id="RPF49906.1"/>
    </source>
</evidence>
<keyword evidence="1" id="KW-0812">Transmembrane</keyword>
<keyword evidence="1" id="KW-0472">Membrane</keyword>
<evidence type="ECO:0000313" key="3">
    <source>
        <dbReference type="Proteomes" id="UP000282654"/>
    </source>
</evidence>
<accession>A0A3N5AXC2</accession>
<gene>
    <name evidence="2" type="ORF">EDD75_0732</name>
</gene>
<organism evidence="2 3">
    <name type="scientific">Thermodesulfitimonas autotrophica</name>
    <dbReference type="NCBI Taxonomy" id="1894989"/>
    <lineage>
        <taxon>Bacteria</taxon>
        <taxon>Bacillati</taxon>
        <taxon>Bacillota</taxon>
        <taxon>Clostridia</taxon>
        <taxon>Thermoanaerobacterales</taxon>
        <taxon>Thermoanaerobacteraceae</taxon>
        <taxon>Thermodesulfitimonas</taxon>
    </lineage>
</organism>
<proteinExistence type="predicted"/>
<feature type="transmembrane region" description="Helical" evidence="1">
    <location>
        <begin position="7"/>
        <end position="29"/>
    </location>
</feature>
<name>A0A3N5AXC2_9THEO</name>
<reference evidence="2 3" key="1">
    <citation type="submission" date="2018-11" db="EMBL/GenBank/DDBJ databases">
        <title>Genomic Encyclopedia of Type Strains, Phase IV (KMG-IV): sequencing the most valuable type-strain genomes for metagenomic binning, comparative biology and taxonomic classification.</title>
        <authorList>
            <person name="Goeker M."/>
        </authorList>
    </citation>
    <scope>NUCLEOTIDE SEQUENCE [LARGE SCALE GENOMIC DNA]</scope>
    <source>
        <strain evidence="2 3">DSM 102936</strain>
    </source>
</reference>
<dbReference type="Pfam" id="PF04367">
    <property type="entry name" value="DUF502"/>
    <property type="match status" value="1"/>
</dbReference>
<dbReference type="AlphaFoldDB" id="A0A3N5AXC2"/>
<dbReference type="PANTHER" id="PTHR31876">
    <property type="entry name" value="COV-LIKE PROTEIN 1"/>
    <property type="match status" value="1"/>
</dbReference>
<dbReference type="RefSeq" id="WP_123928119.1">
    <property type="nucleotide sequence ID" value="NZ_RKRE01000001.1"/>
</dbReference>
<keyword evidence="1" id="KW-1133">Transmembrane helix</keyword>
<dbReference type="EMBL" id="RKRE01000001">
    <property type="protein sequence ID" value="RPF49906.1"/>
    <property type="molecule type" value="Genomic_DNA"/>
</dbReference>
<dbReference type="PANTHER" id="PTHR31876:SF26">
    <property type="entry name" value="PROTEIN LIKE COV 2"/>
    <property type="match status" value="1"/>
</dbReference>